<sequence length="121" mass="13666">MLTDAANATVSFTLRNTSAFFLWGAVNRDHTTKKATLTSQKDGSSEIMTINDYSTILDFIQILYWKSNLNRNETYTVQITNLENFKALSFSSLDIIDGYVPFNLLRESSLNTATFKVGIHI</sequence>
<reference evidence="1 2" key="1">
    <citation type="journal article" date="2019" name="Nat. Ecol. Evol.">
        <title>Megaphylogeny resolves global patterns of mushroom evolution.</title>
        <authorList>
            <person name="Varga T."/>
            <person name="Krizsan K."/>
            <person name="Foldi C."/>
            <person name="Dima B."/>
            <person name="Sanchez-Garcia M."/>
            <person name="Sanchez-Ramirez S."/>
            <person name="Szollosi G.J."/>
            <person name="Szarkandi J.G."/>
            <person name="Papp V."/>
            <person name="Albert L."/>
            <person name="Andreopoulos W."/>
            <person name="Angelini C."/>
            <person name="Antonin V."/>
            <person name="Barry K.W."/>
            <person name="Bougher N.L."/>
            <person name="Buchanan P."/>
            <person name="Buyck B."/>
            <person name="Bense V."/>
            <person name="Catcheside P."/>
            <person name="Chovatia M."/>
            <person name="Cooper J."/>
            <person name="Damon W."/>
            <person name="Desjardin D."/>
            <person name="Finy P."/>
            <person name="Geml J."/>
            <person name="Haridas S."/>
            <person name="Hughes K."/>
            <person name="Justo A."/>
            <person name="Karasinski D."/>
            <person name="Kautmanova I."/>
            <person name="Kiss B."/>
            <person name="Kocsube S."/>
            <person name="Kotiranta H."/>
            <person name="LaButti K.M."/>
            <person name="Lechner B.E."/>
            <person name="Liimatainen K."/>
            <person name="Lipzen A."/>
            <person name="Lukacs Z."/>
            <person name="Mihaltcheva S."/>
            <person name="Morgado L.N."/>
            <person name="Niskanen T."/>
            <person name="Noordeloos M.E."/>
            <person name="Ohm R.A."/>
            <person name="Ortiz-Santana B."/>
            <person name="Ovrebo C."/>
            <person name="Racz N."/>
            <person name="Riley R."/>
            <person name="Savchenko A."/>
            <person name="Shiryaev A."/>
            <person name="Soop K."/>
            <person name="Spirin V."/>
            <person name="Szebenyi C."/>
            <person name="Tomsovsky M."/>
            <person name="Tulloss R.E."/>
            <person name="Uehling J."/>
            <person name="Grigoriev I.V."/>
            <person name="Vagvolgyi C."/>
            <person name="Papp T."/>
            <person name="Martin F.M."/>
            <person name="Miettinen O."/>
            <person name="Hibbett D.S."/>
            <person name="Nagy L.G."/>
        </authorList>
    </citation>
    <scope>NUCLEOTIDE SEQUENCE [LARGE SCALE GENOMIC DNA]</scope>
    <source>
        <strain evidence="1 2">CBS 962.96</strain>
    </source>
</reference>
<organism evidence="1 2">
    <name type="scientific">Dendrothele bispora (strain CBS 962.96)</name>
    <dbReference type="NCBI Taxonomy" id="1314807"/>
    <lineage>
        <taxon>Eukaryota</taxon>
        <taxon>Fungi</taxon>
        <taxon>Dikarya</taxon>
        <taxon>Basidiomycota</taxon>
        <taxon>Agaricomycotina</taxon>
        <taxon>Agaricomycetes</taxon>
        <taxon>Agaricomycetidae</taxon>
        <taxon>Agaricales</taxon>
        <taxon>Agaricales incertae sedis</taxon>
        <taxon>Dendrothele</taxon>
    </lineage>
</organism>
<dbReference type="AlphaFoldDB" id="A0A4S8KRF3"/>
<name>A0A4S8KRF3_DENBC</name>
<dbReference type="Proteomes" id="UP000297245">
    <property type="component" value="Unassembled WGS sequence"/>
</dbReference>
<dbReference type="EMBL" id="ML180213">
    <property type="protein sequence ID" value="THU78332.1"/>
    <property type="molecule type" value="Genomic_DNA"/>
</dbReference>
<dbReference type="OrthoDB" id="2576334at2759"/>
<proteinExistence type="predicted"/>
<gene>
    <name evidence="1" type="ORF">K435DRAFT_700244</name>
</gene>
<evidence type="ECO:0000313" key="2">
    <source>
        <dbReference type="Proteomes" id="UP000297245"/>
    </source>
</evidence>
<keyword evidence="2" id="KW-1185">Reference proteome</keyword>
<evidence type="ECO:0000313" key="1">
    <source>
        <dbReference type="EMBL" id="THU78332.1"/>
    </source>
</evidence>
<accession>A0A4S8KRF3</accession>
<protein>
    <submittedName>
        <fullName evidence="1">Uncharacterized protein</fullName>
    </submittedName>
</protein>